<feature type="compositionally biased region" description="Basic residues" evidence="1">
    <location>
        <begin position="1"/>
        <end position="25"/>
    </location>
</feature>
<dbReference type="Gene3D" id="2.130.10.10">
    <property type="entry name" value="YVTN repeat-like/Quinoprotein amine dehydrogenase"/>
    <property type="match status" value="1"/>
</dbReference>
<dbReference type="InterPro" id="IPR036322">
    <property type="entry name" value="WD40_repeat_dom_sf"/>
</dbReference>
<dbReference type="AlphaFoldDB" id="A0AAD9DAM2"/>
<dbReference type="Proteomes" id="UP001224775">
    <property type="component" value="Unassembled WGS sequence"/>
</dbReference>
<dbReference type="SUPFAM" id="SSF50978">
    <property type="entry name" value="WD40 repeat-like"/>
    <property type="match status" value="1"/>
</dbReference>
<feature type="compositionally biased region" description="Polar residues" evidence="1">
    <location>
        <begin position="28"/>
        <end position="38"/>
    </location>
</feature>
<dbReference type="InterPro" id="IPR015943">
    <property type="entry name" value="WD40/YVTN_repeat-like_dom_sf"/>
</dbReference>
<reference evidence="2" key="1">
    <citation type="submission" date="2023-06" db="EMBL/GenBank/DDBJ databases">
        <title>Survivors Of The Sea: Transcriptome response of Skeletonema marinoi to long-term dormancy.</title>
        <authorList>
            <person name="Pinder M.I.M."/>
            <person name="Kourtchenko O."/>
            <person name="Robertson E.K."/>
            <person name="Larsson T."/>
            <person name="Maumus F."/>
            <person name="Osuna-Cruz C.M."/>
            <person name="Vancaester E."/>
            <person name="Stenow R."/>
            <person name="Vandepoele K."/>
            <person name="Ploug H."/>
            <person name="Bruchert V."/>
            <person name="Godhe A."/>
            <person name="Topel M."/>
        </authorList>
    </citation>
    <scope>NUCLEOTIDE SEQUENCE</scope>
    <source>
        <strain evidence="2">R05AC</strain>
    </source>
</reference>
<keyword evidence="3" id="KW-1185">Reference proteome</keyword>
<name>A0AAD9DAM2_9STRA</name>
<protein>
    <submittedName>
        <fullName evidence="2">Uncharacterized protein</fullName>
    </submittedName>
</protein>
<evidence type="ECO:0000313" key="3">
    <source>
        <dbReference type="Proteomes" id="UP001224775"/>
    </source>
</evidence>
<accession>A0AAD9DAM2</accession>
<dbReference type="EMBL" id="JATAAI010000020">
    <property type="protein sequence ID" value="KAK1738748.1"/>
    <property type="molecule type" value="Genomic_DNA"/>
</dbReference>
<gene>
    <name evidence="2" type="ORF">QTG54_010778</name>
</gene>
<evidence type="ECO:0000256" key="1">
    <source>
        <dbReference type="SAM" id="MobiDB-lite"/>
    </source>
</evidence>
<sequence>MNQNKNHVRRKQNHRSSSGKRRAKNKSSDGNASTNSSGGEMDDVMAQLQLQRERQKQKKKDGTADVLAAAKVREDTKPKKRDAAPSLKQESGDFRFDPISNRYLPKSSFIKRDRKEAQDQAKNVSIDRLRWGKRYSISDEDVRRVIFRGSALENSRPLPNTSAAQKKKAKKQRGDNESCNEQQYDPQQQIPCSDRIVQLLTTSLQYANSHKRNAIVNILGPIAMARGAKVVPSAVTDDMLCYTKTSKSDQQMQQHTSRKSRDVSSTEPVTQPVPINIQRREKSTKSSTRKSFMGERWHSLLHPIIQSGMSLGTPYDCICKTFLPPTASTFDIQPQRNNPNSIPSVVTIAGDELFCRQKYSIPPGGRRAFQLSNPPDYCSAWNLSVLDHVDTTCQSVKFSPYQIGVLAHDSSFQYCFAFKTFAPNSSSLTHVVPLDDVQVNDFCFSPNVHDELAFVSGPAESKCGVSYLDITAGREFRFPMRNRSEALSVQYLGDQVLCGHRNGSISIHDGSGPSQVSTAAMSSFGSATSIHPLQDGNSVVVKYSFGSCKIFDVRKFNTNAGSSDKATVMDLVIPSSLVHKTNSTRCTGVALDPTETIVTSPFAGQNNASFALWCLKTGKFLRSIDLGWAGNNTQLPPFCELSSKTTSGFAIRPGWDSTMPLITKESDFGVWFKSEPLNPSTPPNCGGIHHLSFPK</sequence>
<feature type="compositionally biased region" description="Basic and acidic residues" evidence="1">
    <location>
        <begin position="71"/>
        <end position="83"/>
    </location>
</feature>
<evidence type="ECO:0000313" key="2">
    <source>
        <dbReference type="EMBL" id="KAK1738748.1"/>
    </source>
</evidence>
<feature type="region of interest" description="Disordered" evidence="1">
    <location>
        <begin position="245"/>
        <end position="290"/>
    </location>
</feature>
<proteinExistence type="predicted"/>
<feature type="region of interest" description="Disordered" evidence="1">
    <location>
        <begin position="153"/>
        <end position="185"/>
    </location>
</feature>
<feature type="compositionally biased region" description="Polar residues" evidence="1">
    <location>
        <begin position="245"/>
        <end position="255"/>
    </location>
</feature>
<organism evidence="2 3">
    <name type="scientific">Skeletonema marinoi</name>
    <dbReference type="NCBI Taxonomy" id="267567"/>
    <lineage>
        <taxon>Eukaryota</taxon>
        <taxon>Sar</taxon>
        <taxon>Stramenopiles</taxon>
        <taxon>Ochrophyta</taxon>
        <taxon>Bacillariophyta</taxon>
        <taxon>Coscinodiscophyceae</taxon>
        <taxon>Thalassiosirophycidae</taxon>
        <taxon>Thalassiosirales</taxon>
        <taxon>Skeletonemataceae</taxon>
        <taxon>Skeletonema</taxon>
        <taxon>Skeletonema marinoi-dohrnii complex</taxon>
    </lineage>
</organism>
<feature type="region of interest" description="Disordered" evidence="1">
    <location>
        <begin position="1"/>
        <end position="101"/>
    </location>
</feature>
<comment type="caution">
    <text evidence="2">The sequence shown here is derived from an EMBL/GenBank/DDBJ whole genome shotgun (WGS) entry which is preliminary data.</text>
</comment>